<dbReference type="Gene3D" id="3.40.50.1240">
    <property type="entry name" value="Phosphoglycerate mutase-like"/>
    <property type="match status" value="1"/>
</dbReference>
<dbReference type="InterPro" id="IPR050275">
    <property type="entry name" value="PGM_Phosphatase"/>
</dbReference>
<protein>
    <submittedName>
        <fullName evidence="3">Histidine phosphatase family protein</fullName>
    </submittedName>
</protein>
<dbReference type="EMBL" id="QYBB01000012">
    <property type="protein sequence ID" value="RYC31737.1"/>
    <property type="molecule type" value="Genomic_DNA"/>
</dbReference>
<dbReference type="SMART" id="SM00855">
    <property type="entry name" value="PGAM"/>
    <property type="match status" value="1"/>
</dbReference>
<feature type="active site" description="Tele-phosphohistidine intermediate" evidence="1">
    <location>
        <position position="14"/>
    </location>
</feature>
<evidence type="ECO:0000313" key="4">
    <source>
        <dbReference type="Proteomes" id="UP000290759"/>
    </source>
</evidence>
<keyword evidence="4" id="KW-1185">Reference proteome</keyword>
<dbReference type="SUPFAM" id="SSF53254">
    <property type="entry name" value="Phosphoglycerate mutase-like"/>
    <property type="match status" value="1"/>
</dbReference>
<dbReference type="Proteomes" id="UP000290759">
    <property type="component" value="Unassembled WGS sequence"/>
</dbReference>
<name>A0A4Q2U9G0_9HYPH</name>
<dbReference type="AlphaFoldDB" id="A0A4Q2U9G0"/>
<feature type="active site" description="Proton donor/acceptor" evidence="1">
    <location>
        <position position="98"/>
    </location>
</feature>
<dbReference type="CDD" id="cd07067">
    <property type="entry name" value="HP_PGM_like"/>
    <property type="match status" value="1"/>
</dbReference>
<dbReference type="PIRSF" id="PIRSF000709">
    <property type="entry name" value="6PFK_2-Ptase"/>
    <property type="match status" value="1"/>
</dbReference>
<sequence length="201" mass="21973">MSAAGPRRFFFVRHGETSWNREGRLQGQHDTQLNPLGRQQAEAAGGTLARLLGERGLDPADLPFWASPLARTRDTMDLVRAALGAGLPGVAFDDRLKELSFGAWQGRTWEDLKRREAAAVASRRRDTWGFVPPDGESYAMLLDRLSPWLSDLAEDAVVVAHGGVARVLMHRVAGVATGRATVEEVHQGRVLVFDGGAAHWV</sequence>
<dbReference type="InterPro" id="IPR029033">
    <property type="entry name" value="His_PPase_superfam"/>
</dbReference>
<organism evidence="3 4">
    <name type="scientific">Lichenibacterium minor</name>
    <dbReference type="NCBI Taxonomy" id="2316528"/>
    <lineage>
        <taxon>Bacteria</taxon>
        <taxon>Pseudomonadati</taxon>
        <taxon>Pseudomonadota</taxon>
        <taxon>Alphaproteobacteria</taxon>
        <taxon>Hyphomicrobiales</taxon>
        <taxon>Lichenihabitantaceae</taxon>
        <taxon>Lichenibacterium</taxon>
    </lineage>
</organism>
<dbReference type="InterPro" id="IPR013078">
    <property type="entry name" value="His_Pase_superF_clade-1"/>
</dbReference>
<feature type="binding site" evidence="2">
    <location>
        <begin position="13"/>
        <end position="20"/>
    </location>
    <ligand>
        <name>substrate</name>
    </ligand>
</feature>
<dbReference type="GO" id="GO:0005737">
    <property type="term" value="C:cytoplasm"/>
    <property type="evidence" value="ECO:0007669"/>
    <property type="project" value="TreeGrafter"/>
</dbReference>
<dbReference type="GO" id="GO:0016791">
    <property type="term" value="F:phosphatase activity"/>
    <property type="evidence" value="ECO:0007669"/>
    <property type="project" value="TreeGrafter"/>
</dbReference>
<reference evidence="3 4" key="2">
    <citation type="submission" date="2019-02" db="EMBL/GenBank/DDBJ databases">
        <title>'Lichenibacterium ramalinii' gen. nov. sp. nov., 'Lichenibacterium minor' gen. nov. sp. nov.</title>
        <authorList>
            <person name="Pankratov T."/>
        </authorList>
    </citation>
    <scope>NUCLEOTIDE SEQUENCE [LARGE SCALE GENOMIC DNA]</scope>
    <source>
        <strain evidence="3 4">RmlP026</strain>
    </source>
</reference>
<evidence type="ECO:0000256" key="1">
    <source>
        <dbReference type="PIRSR" id="PIRSR613078-1"/>
    </source>
</evidence>
<proteinExistence type="predicted"/>
<dbReference type="PANTHER" id="PTHR48100">
    <property type="entry name" value="BROAD-SPECIFICITY PHOSPHATASE YOR283W-RELATED"/>
    <property type="match status" value="1"/>
</dbReference>
<dbReference type="Pfam" id="PF00300">
    <property type="entry name" value="His_Phos_1"/>
    <property type="match status" value="1"/>
</dbReference>
<evidence type="ECO:0000256" key="2">
    <source>
        <dbReference type="PIRSR" id="PIRSR613078-2"/>
    </source>
</evidence>
<feature type="binding site" evidence="2">
    <location>
        <position position="71"/>
    </location>
    <ligand>
        <name>substrate</name>
    </ligand>
</feature>
<dbReference type="PANTHER" id="PTHR48100:SF59">
    <property type="entry name" value="ADENOSYLCOBALAMIN_ALPHA-RIBAZOLE PHOSPHATASE"/>
    <property type="match status" value="1"/>
</dbReference>
<gene>
    <name evidence="3" type="ORF">D3273_12355</name>
</gene>
<comment type="caution">
    <text evidence="3">The sequence shown here is derived from an EMBL/GenBank/DDBJ whole genome shotgun (WGS) entry which is preliminary data.</text>
</comment>
<reference evidence="3 4" key="1">
    <citation type="submission" date="2018-12" db="EMBL/GenBank/DDBJ databases">
        <authorList>
            <person name="Grouzdev D.S."/>
            <person name="Krutkina M.S."/>
        </authorList>
    </citation>
    <scope>NUCLEOTIDE SEQUENCE [LARGE SCALE GENOMIC DNA]</scope>
    <source>
        <strain evidence="3 4">RmlP026</strain>
    </source>
</reference>
<accession>A0A4Q2U9G0</accession>
<dbReference type="OrthoDB" id="9781415at2"/>
<evidence type="ECO:0000313" key="3">
    <source>
        <dbReference type="EMBL" id="RYC31737.1"/>
    </source>
</evidence>
<dbReference type="RefSeq" id="WP_129227090.1">
    <property type="nucleotide sequence ID" value="NZ_QYBB01000012.1"/>
</dbReference>